<sequence>MLRLIIMIDDRRSETAARTQLLYCVLRISPSVLKNKTKISNKFNFGKDINGEVGDVTRLPGFCEEPFAVTTPPSNETKCCSNASTKLLGARVKSGISHLSIPTD</sequence>
<dbReference type="Proteomes" id="UP000887565">
    <property type="component" value="Unplaced"/>
</dbReference>
<name>A0A915HQE4_ROMCU</name>
<organism evidence="1 2">
    <name type="scientific">Romanomermis culicivorax</name>
    <name type="common">Nematode worm</name>
    <dbReference type="NCBI Taxonomy" id="13658"/>
    <lineage>
        <taxon>Eukaryota</taxon>
        <taxon>Metazoa</taxon>
        <taxon>Ecdysozoa</taxon>
        <taxon>Nematoda</taxon>
        <taxon>Enoplea</taxon>
        <taxon>Dorylaimia</taxon>
        <taxon>Mermithida</taxon>
        <taxon>Mermithoidea</taxon>
        <taxon>Mermithidae</taxon>
        <taxon>Romanomermis</taxon>
    </lineage>
</organism>
<accession>A0A915HQE4</accession>
<protein>
    <submittedName>
        <fullName evidence="2">Uncharacterized protein</fullName>
    </submittedName>
</protein>
<reference evidence="2" key="1">
    <citation type="submission" date="2022-11" db="UniProtKB">
        <authorList>
            <consortium name="WormBaseParasite"/>
        </authorList>
    </citation>
    <scope>IDENTIFICATION</scope>
</reference>
<proteinExistence type="predicted"/>
<dbReference type="AlphaFoldDB" id="A0A915HQE4"/>
<dbReference type="WBParaSite" id="nRc.2.0.1.t04163-RA">
    <property type="protein sequence ID" value="nRc.2.0.1.t04163-RA"/>
    <property type="gene ID" value="nRc.2.0.1.g04163"/>
</dbReference>
<evidence type="ECO:0000313" key="1">
    <source>
        <dbReference type="Proteomes" id="UP000887565"/>
    </source>
</evidence>
<keyword evidence="1" id="KW-1185">Reference proteome</keyword>
<evidence type="ECO:0000313" key="2">
    <source>
        <dbReference type="WBParaSite" id="nRc.2.0.1.t04163-RA"/>
    </source>
</evidence>